<comment type="caution">
    <text evidence="2">The sequence shown here is derived from an EMBL/GenBank/DDBJ whole genome shotgun (WGS) entry which is preliminary data.</text>
</comment>
<feature type="transmembrane region" description="Helical" evidence="1">
    <location>
        <begin position="12"/>
        <end position="34"/>
    </location>
</feature>
<organism evidence="2 3">
    <name type="scientific">Chthoniobacter flavus Ellin428</name>
    <dbReference type="NCBI Taxonomy" id="497964"/>
    <lineage>
        <taxon>Bacteria</taxon>
        <taxon>Pseudomonadati</taxon>
        <taxon>Verrucomicrobiota</taxon>
        <taxon>Spartobacteria</taxon>
        <taxon>Chthoniobacterales</taxon>
        <taxon>Chthoniobacteraceae</taxon>
        <taxon>Chthoniobacter</taxon>
    </lineage>
</organism>
<evidence type="ECO:0000256" key="1">
    <source>
        <dbReference type="SAM" id="Phobius"/>
    </source>
</evidence>
<name>B4D2W5_9BACT</name>
<keyword evidence="1" id="KW-1133">Transmembrane helix</keyword>
<evidence type="ECO:0000313" key="2">
    <source>
        <dbReference type="EMBL" id="EDY19076.1"/>
    </source>
</evidence>
<dbReference type="EMBL" id="ABVL01000009">
    <property type="protein sequence ID" value="EDY19076.1"/>
    <property type="molecule type" value="Genomic_DNA"/>
</dbReference>
<proteinExistence type="predicted"/>
<keyword evidence="1" id="KW-0812">Transmembrane</keyword>
<keyword evidence="1" id="KW-0472">Membrane</keyword>
<accession>B4D2W5</accession>
<gene>
    <name evidence="2" type="ORF">CfE428DRAFT_3253</name>
</gene>
<dbReference type="RefSeq" id="WP_006980578.1">
    <property type="nucleotide sequence ID" value="NZ_ABVL01000009.1"/>
</dbReference>
<evidence type="ECO:0000313" key="3">
    <source>
        <dbReference type="Proteomes" id="UP000005824"/>
    </source>
</evidence>
<dbReference type="InParanoid" id="B4D2W5"/>
<protein>
    <recommendedName>
        <fullName evidence="4">Cbb3-type cytochrome oxidase component</fullName>
    </recommendedName>
</protein>
<evidence type="ECO:0008006" key="4">
    <source>
        <dbReference type="Google" id="ProtNLM"/>
    </source>
</evidence>
<sequence length="55" mass="6443">MFHRILVEDWQRALTILSFGIFAAVFLLTLARALRLGRDRVRHLEALPLEKDSHE</sequence>
<dbReference type="STRING" id="497964.CfE428DRAFT_3253"/>
<dbReference type="AlphaFoldDB" id="B4D2W5"/>
<keyword evidence="3" id="KW-1185">Reference proteome</keyword>
<dbReference type="Proteomes" id="UP000005824">
    <property type="component" value="Unassembled WGS sequence"/>
</dbReference>
<reference evidence="2 3" key="1">
    <citation type="journal article" date="2011" name="J. Bacteriol.">
        <title>Genome sequence of Chthoniobacter flavus Ellin428, an aerobic heterotrophic soil bacterium.</title>
        <authorList>
            <person name="Kant R."/>
            <person name="van Passel M.W."/>
            <person name="Palva A."/>
            <person name="Lucas S."/>
            <person name="Lapidus A."/>
            <person name="Glavina Del Rio T."/>
            <person name="Dalin E."/>
            <person name="Tice H."/>
            <person name="Bruce D."/>
            <person name="Goodwin L."/>
            <person name="Pitluck S."/>
            <person name="Larimer F.W."/>
            <person name="Land M.L."/>
            <person name="Hauser L."/>
            <person name="Sangwan P."/>
            <person name="de Vos W.M."/>
            <person name="Janssen P.H."/>
            <person name="Smidt H."/>
        </authorList>
    </citation>
    <scope>NUCLEOTIDE SEQUENCE [LARGE SCALE GENOMIC DNA]</scope>
    <source>
        <strain evidence="2 3">Ellin428</strain>
    </source>
</reference>